<dbReference type="Proteomes" id="UP000437748">
    <property type="component" value="Unassembled WGS sequence"/>
</dbReference>
<dbReference type="SUPFAM" id="SSF55021">
    <property type="entry name" value="ACT-like"/>
    <property type="match status" value="1"/>
</dbReference>
<sequence length="97" mass="11583">MRSVYEISLITENTLEIFQRVAIVFSRNRVMIQKMNFQTYNKSQNSNIKIEIFSDEIKVNRILKQLQKIIELLDIQVVNPNHFQNIAHNKEVYLCQN</sequence>
<dbReference type="InterPro" id="IPR045865">
    <property type="entry name" value="ACT-like_dom_sf"/>
</dbReference>
<dbReference type="RefSeq" id="WP_153419076.1">
    <property type="nucleotide sequence ID" value="NZ_WFLM01000002.1"/>
</dbReference>
<dbReference type="InterPro" id="IPR002912">
    <property type="entry name" value="ACT_dom"/>
</dbReference>
<accession>A0A6N6VUE4</accession>
<feature type="domain" description="ACT" evidence="1">
    <location>
        <begin position="6"/>
        <end position="80"/>
    </location>
</feature>
<dbReference type="AlphaFoldDB" id="A0A6N6VUE4"/>
<keyword evidence="3" id="KW-1185">Reference proteome</keyword>
<comment type="caution">
    <text evidence="2">The sequence shown here is derived from an EMBL/GenBank/DDBJ whole genome shotgun (WGS) entry which is preliminary data.</text>
</comment>
<dbReference type="PROSITE" id="PS51671">
    <property type="entry name" value="ACT"/>
    <property type="match status" value="1"/>
</dbReference>
<name>A0A6N6VUE4_9BACT</name>
<dbReference type="EMBL" id="WFLM01000002">
    <property type="protein sequence ID" value="KAB8039681.1"/>
    <property type="molecule type" value="Genomic_DNA"/>
</dbReference>
<gene>
    <name evidence="2" type="ORF">GCL60_05320</name>
</gene>
<dbReference type="Gene3D" id="3.30.70.260">
    <property type="match status" value="1"/>
</dbReference>
<proteinExistence type="predicted"/>
<evidence type="ECO:0000313" key="2">
    <source>
        <dbReference type="EMBL" id="KAB8039681.1"/>
    </source>
</evidence>
<dbReference type="OrthoDB" id="1523722at2"/>
<dbReference type="Pfam" id="PF13710">
    <property type="entry name" value="ACT_5"/>
    <property type="match status" value="1"/>
</dbReference>
<evidence type="ECO:0000259" key="1">
    <source>
        <dbReference type="PROSITE" id="PS51671"/>
    </source>
</evidence>
<protein>
    <submittedName>
        <fullName evidence="2">Acetolactate synthase small subunit</fullName>
    </submittedName>
</protein>
<organism evidence="2 3">
    <name type="scientific">Silvanigrella paludirubra</name>
    <dbReference type="NCBI Taxonomy" id="2499159"/>
    <lineage>
        <taxon>Bacteria</taxon>
        <taxon>Pseudomonadati</taxon>
        <taxon>Bdellovibrionota</taxon>
        <taxon>Oligoflexia</taxon>
        <taxon>Silvanigrellales</taxon>
        <taxon>Silvanigrellaceae</taxon>
        <taxon>Silvanigrella</taxon>
    </lineage>
</organism>
<reference evidence="2 3" key="1">
    <citation type="submission" date="2019-10" db="EMBL/GenBank/DDBJ databases">
        <title>New species of Slilvanegrellaceae.</title>
        <authorList>
            <person name="Pitt A."/>
            <person name="Hahn M.W."/>
        </authorList>
    </citation>
    <scope>NUCLEOTIDE SEQUENCE [LARGE SCALE GENOMIC DNA]</scope>
    <source>
        <strain evidence="2 3">SP-Ram-0.45-NSY-1</strain>
    </source>
</reference>
<evidence type="ECO:0000313" key="3">
    <source>
        <dbReference type="Proteomes" id="UP000437748"/>
    </source>
</evidence>